<comment type="caution">
    <text evidence="13">The sequence shown here is derived from an EMBL/GenBank/DDBJ whole genome shotgun (WGS) entry which is preliminary data.</text>
</comment>
<accession>A0AAD9VA11</accession>
<feature type="domain" description="Ribonuclease PIN" evidence="12">
    <location>
        <begin position="30"/>
        <end position="65"/>
    </location>
</feature>
<dbReference type="PANTHER" id="PTHR12814">
    <property type="entry name" value="RNA-BINDING PROTEIN NOB1"/>
    <property type="match status" value="1"/>
</dbReference>
<name>A0AAD9VA11_ACRCE</name>
<evidence type="ECO:0000256" key="9">
    <source>
        <dbReference type="PIRSR" id="PIRSR037125-1"/>
    </source>
</evidence>
<dbReference type="AlphaFoldDB" id="A0AAD9VA11"/>
<evidence type="ECO:0000256" key="1">
    <source>
        <dbReference type="ARBA" id="ARBA00004123"/>
    </source>
</evidence>
<dbReference type="GO" id="GO:0005634">
    <property type="term" value="C:nucleus"/>
    <property type="evidence" value="ECO:0007669"/>
    <property type="project" value="UniProtKB-SubCell"/>
</dbReference>
<evidence type="ECO:0000259" key="11">
    <source>
        <dbReference type="Pfam" id="PF08772"/>
    </source>
</evidence>
<dbReference type="GO" id="GO:0046872">
    <property type="term" value="F:metal ion binding"/>
    <property type="evidence" value="ECO:0007669"/>
    <property type="project" value="UniProtKB-UniRule"/>
</dbReference>
<dbReference type="EMBL" id="JARQWQ010000017">
    <property type="protein sequence ID" value="KAK2566447.1"/>
    <property type="molecule type" value="Genomic_DNA"/>
</dbReference>
<comment type="subcellular location">
    <subcellularLocation>
        <location evidence="1 8">Nucleus</location>
    </subcellularLocation>
</comment>
<evidence type="ECO:0000259" key="12">
    <source>
        <dbReference type="Pfam" id="PF17146"/>
    </source>
</evidence>
<dbReference type="Gene3D" id="6.20.210.10">
    <property type="entry name" value="Nin one binding (NOB1), Zn-ribbon-like"/>
    <property type="match status" value="1"/>
</dbReference>
<evidence type="ECO:0000256" key="8">
    <source>
        <dbReference type="PIRNR" id="PIRNR037125"/>
    </source>
</evidence>
<evidence type="ECO:0000256" key="3">
    <source>
        <dbReference type="ARBA" id="ARBA00022722"/>
    </source>
</evidence>
<evidence type="ECO:0000256" key="10">
    <source>
        <dbReference type="SAM" id="MobiDB-lite"/>
    </source>
</evidence>
<organism evidence="13 14">
    <name type="scientific">Acropora cervicornis</name>
    <name type="common">Staghorn coral</name>
    <dbReference type="NCBI Taxonomy" id="6130"/>
    <lineage>
        <taxon>Eukaryota</taxon>
        <taxon>Metazoa</taxon>
        <taxon>Cnidaria</taxon>
        <taxon>Anthozoa</taxon>
        <taxon>Hexacorallia</taxon>
        <taxon>Scleractinia</taxon>
        <taxon>Astrocoeniina</taxon>
        <taxon>Acroporidae</taxon>
        <taxon>Acropora</taxon>
    </lineage>
</organism>
<dbReference type="InterPro" id="IPR017117">
    <property type="entry name" value="Nob1_euk"/>
</dbReference>
<keyword evidence="3" id="KW-0540">Nuclease</keyword>
<dbReference type="SUPFAM" id="SSF144206">
    <property type="entry name" value="NOB1 zinc finger-like"/>
    <property type="match status" value="1"/>
</dbReference>
<gene>
    <name evidence="13" type="ORF">P5673_009965</name>
</gene>
<keyword evidence="5" id="KW-0378">Hydrolase</keyword>
<evidence type="ECO:0000256" key="4">
    <source>
        <dbReference type="ARBA" id="ARBA00022723"/>
    </source>
</evidence>
<dbReference type="GO" id="GO:0030490">
    <property type="term" value="P:maturation of SSU-rRNA"/>
    <property type="evidence" value="ECO:0007669"/>
    <property type="project" value="TreeGrafter"/>
</dbReference>
<protein>
    <recommendedName>
        <fullName evidence="8">RNA-binding protein NOB1</fullName>
    </recommendedName>
</protein>
<feature type="region of interest" description="Disordered" evidence="10">
    <location>
        <begin position="103"/>
        <end position="134"/>
    </location>
</feature>
<dbReference type="InterPro" id="IPR039907">
    <property type="entry name" value="NOB1"/>
</dbReference>
<feature type="binding site" evidence="9">
    <location>
        <position position="268"/>
    </location>
    <ligand>
        <name>Zn(2+)</name>
        <dbReference type="ChEBI" id="CHEBI:29105"/>
    </ligand>
</feature>
<proteinExistence type="inferred from homology"/>
<feature type="binding site" evidence="9">
    <location>
        <position position="253"/>
    </location>
    <ligand>
        <name>Zn(2+)</name>
        <dbReference type="ChEBI" id="CHEBI:29105"/>
    </ligand>
</feature>
<feature type="compositionally biased region" description="Low complexity" evidence="10">
    <location>
        <begin position="312"/>
        <end position="323"/>
    </location>
</feature>
<evidence type="ECO:0000256" key="5">
    <source>
        <dbReference type="ARBA" id="ARBA00022801"/>
    </source>
</evidence>
<evidence type="ECO:0000313" key="14">
    <source>
        <dbReference type="Proteomes" id="UP001249851"/>
    </source>
</evidence>
<dbReference type="PANTHER" id="PTHR12814:SF2">
    <property type="entry name" value="RNA-BINDING PROTEIN NOB1"/>
    <property type="match status" value="1"/>
</dbReference>
<reference evidence="13" key="1">
    <citation type="journal article" date="2023" name="G3 (Bethesda)">
        <title>Whole genome assembly and annotation of the endangered Caribbean coral Acropora cervicornis.</title>
        <authorList>
            <person name="Selwyn J.D."/>
            <person name="Vollmer S.V."/>
        </authorList>
    </citation>
    <scope>NUCLEOTIDE SEQUENCE</scope>
    <source>
        <strain evidence="13">K2</strain>
    </source>
</reference>
<feature type="domain" description="Nin one binding (NOB1) Zn-ribbon-like" evidence="11">
    <location>
        <begin position="243"/>
        <end position="315"/>
    </location>
</feature>
<feature type="region of interest" description="Disordered" evidence="10">
    <location>
        <begin position="312"/>
        <end position="337"/>
    </location>
</feature>
<dbReference type="Pfam" id="PF08772">
    <property type="entry name" value="Zn_ribbon_NOB1"/>
    <property type="match status" value="1"/>
</dbReference>
<dbReference type="InterPro" id="IPR014881">
    <property type="entry name" value="NOB1_Zn-bd"/>
</dbReference>
<dbReference type="Gene3D" id="3.40.50.1010">
    <property type="entry name" value="5'-nuclease"/>
    <property type="match status" value="1"/>
</dbReference>
<keyword evidence="14" id="KW-1185">Reference proteome</keyword>
<feature type="binding site" evidence="9">
    <location>
        <position position="271"/>
    </location>
    <ligand>
        <name>Zn(2+)</name>
        <dbReference type="ChEBI" id="CHEBI:29105"/>
    </ligand>
</feature>
<evidence type="ECO:0000256" key="2">
    <source>
        <dbReference type="ARBA" id="ARBA00005858"/>
    </source>
</evidence>
<comment type="similarity">
    <text evidence="2 8">Belongs to the NOB1 family.</text>
</comment>
<comment type="function">
    <text evidence="8">May play a role in mRNA degradation.</text>
</comment>
<feature type="compositionally biased region" description="Acidic residues" evidence="10">
    <location>
        <begin position="108"/>
        <end position="130"/>
    </location>
</feature>
<evidence type="ECO:0000256" key="6">
    <source>
        <dbReference type="ARBA" id="ARBA00022833"/>
    </source>
</evidence>
<dbReference type="Pfam" id="PF17146">
    <property type="entry name" value="PIN_6"/>
    <property type="match status" value="1"/>
</dbReference>
<sequence>MPMEVGERCERWNGSFAVVPSPVPKQLNVCVPQHTDVVTNFSKLTGDYKGLSSADLRVLALTYQLEKENCGTDHIKTTPSKQVSISRGFNGNVLPGFFVEEKLKGEGGDSEPEEEDEVNGCHSEEEEDSEEHLIPDKLPEEISSSERDESFLVDELNSLLCNSVDNEEGTPEEIENHNLSYDMDHGWITPDNITHVKNEIGESAINSAAATNVVVGCLTTDFAMQNVLIQMGLHVISLDGMLIREVRSYVLKCHACFRVTRQLQKKFCPWCGNNTLLRIPMTIDDQGETRFYLPKRSKPFNIKSKKFSLPLPRGGRQGLGPVLTEDQPRSHNRLPRSKDRVNVFDADYVTRASPFLTKDVNSRACQLGYHLKGSLKERNQNQVRKKSGRRKRS</sequence>
<evidence type="ECO:0000313" key="13">
    <source>
        <dbReference type="EMBL" id="KAK2566447.1"/>
    </source>
</evidence>
<dbReference type="GO" id="GO:0030688">
    <property type="term" value="C:preribosome, small subunit precursor"/>
    <property type="evidence" value="ECO:0007669"/>
    <property type="project" value="TreeGrafter"/>
</dbReference>
<feature type="binding site" evidence="9">
    <location>
        <position position="256"/>
    </location>
    <ligand>
        <name>Zn(2+)</name>
        <dbReference type="ChEBI" id="CHEBI:29105"/>
    </ligand>
</feature>
<dbReference type="InterPro" id="IPR033411">
    <property type="entry name" value="Ribonuclease_PIN"/>
</dbReference>
<dbReference type="InterPro" id="IPR036283">
    <property type="entry name" value="NOB1_Zf-like_sf"/>
</dbReference>
<keyword evidence="6 8" id="KW-0862">Zinc</keyword>
<evidence type="ECO:0000256" key="7">
    <source>
        <dbReference type="ARBA" id="ARBA00023242"/>
    </source>
</evidence>
<dbReference type="GO" id="GO:0004521">
    <property type="term" value="F:RNA endonuclease activity"/>
    <property type="evidence" value="ECO:0007669"/>
    <property type="project" value="UniProtKB-UniRule"/>
</dbReference>
<dbReference type="GO" id="GO:0016787">
    <property type="term" value="F:hydrolase activity"/>
    <property type="evidence" value="ECO:0007669"/>
    <property type="project" value="UniProtKB-KW"/>
</dbReference>
<dbReference type="PIRSF" id="PIRSF037125">
    <property type="entry name" value="D-site_20S_pre-rRNA_nuclease"/>
    <property type="match status" value="1"/>
</dbReference>
<reference evidence="13" key="2">
    <citation type="journal article" date="2023" name="Science">
        <title>Genomic signatures of disease resistance in endangered staghorn corals.</title>
        <authorList>
            <person name="Vollmer S.V."/>
            <person name="Selwyn J.D."/>
            <person name="Despard B.A."/>
            <person name="Roesel C.L."/>
        </authorList>
    </citation>
    <scope>NUCLEOTIDE SEQUENCE</scope>
    <source>
        <strain evidence="13">K2</strain>
    </source>
</reference>
<dbReference type="Proteomes" id="UP001249851">
    <property type="component" value="Unassembled WGS sequence"/>
</dbReference>
<keyword evidence="4 8" id="KW-0479">Metal-binding</keyword>
<keyword evidence="7 8" id="KW-0539">Nucleus</keyword>